<dbReference type="SUPFAM" id="SSF46689">
    <property type="entry name" value="Homeodomain-like"/>
    <property type="match status" value="1"/>
</dbReference>
<protein>
    <recommendedName>
        <fullName evidence="1">Tetracyclin repressor-like 40 C-terminal domain-containing protein</fullName>
    </recommendedName>
</protein>
<dbReference type="AlphaFoldDB" id="X0V657"/>
<sequence>EEADVGHGTFYLHFKNKAEVLRPVIDQLGDRIHARVDRATKGRADPAVRLAAGVRIALRAIAGDPLWNWYVFQSGTPFRRLAEGMGAPPVEDVNLGVAKGRFEVTHLRATWSFIDGALIGVLTAWNQGAVGEGAAETAAELVLRTLGVPPSEASRIAHEPMEFL</sequence>
<dbReference type="InterPro" id="IPR049513">
    <property type="entry name" value="TetR_C_40"/>
</dbReference>
<reference evidence="2" key="1">
    <citation type="journal article" date="2014" name="Front. Microbiol.">
        <title>High frequency of phylogenetically diverse reductive dehalogenase-homologous genes in deep subseafloor sedimentary metagenomes.</title>
        <authorList>
            <person name="Kawai M."/>
            <person name="Futagami T."/>
            <person name="Toyoda A."/>
            <person name="Takaki Y."/>
            <person name="Nishi S."/>
            <person name="Hori S."/>
            <person name="Arai W."/>
            <person name="Tsubouchi T."/>
            <person name="Morono Y."/>
            <person name="Uchiyama I."/>
            <person name="Ito T."/>
            <person name="Fujiyama A."/>
            <person name="Inagaki F."/>
            <person name="Takami H."/>
        </authorList>
    </citation>
    <scope>NUCLEOTIDE SEQUENCE</scope>
    <source>
        <strain evidence="2">Expedition CK06-06</strain>
    </source>
</reference>
<dbReference type="Pfam" id="PF21306">
    <property type="entry name" value="TetR_C_40"/>
    <property type="match status" value="1"/>
</dbReference>
<name>X0V657_9ZZZZ</name>
<feature type="non-terminal residue" evidence="2">
    <location>
        <position position="1"/>
    </location>
</feature>
<evidence type="ECO:0000259" key="1">
    <source>
        <dbReference type="Pfam" id="PF21306"/>
    </source>
</evidence>
<dbReference type="Gene3D" id="1.10.357.10">
    <property type="entry name" value="Tetracycline Repressor, domain 2"/>
    <property type="match status" value="1"/>
</dbReference>
<accession>X0V657</accession>
<feature type="domain" description="Tetracyclin repressor-like 40 C-terminal" evidence="1">
    <location>
        <begin position="45"/>
        <end position="158"/>
    </location>
</feature>
<comment type="caution">
    <text evidence="2">The sequence shown here is derived from an EMBL/GenBank/DDBJ whole genome shotgun (WGS) entry which is preliminary data.</text>
</comment>
<dbReference type="InterPro" id="IPR009057">
    <property type="entry name" value="Homeodomain-like_sf"/>
</dbReference>
<evidence type="ECO:0000313" key="2">
    <source>
        <dbReference type="EMBL" id="GAG13580.1"/>
    </source>
</evidence>
<organism evidence="2">
    <name type="scientific">marine sediment metagenome</name>
    <dbReference type="NCBI Taxonomy" id="412755"/>
    <lineage>
        <taxon>unclassified sequences</taxon>
        <taxon>metagenomes</taxon>
        <taxon>ecological metagenomes</taxon>
    </lineage>
</organism>
<gene>
    <name evidence="2" type="ORF">S01H1_35837</name>
</gene>
<proteinExistence type="predicted"/>
<dbReference type="EMBL" id="BARS01022412">
    <property type="protein sequence ID" value="GAG13580.1"/>
    <property type="molecule type" value="Genomic_DNA"/>
</dbReference>